<dbReference type="InterPro" id="IPR029063">
    <property type="entry name" value="SAM-dependent_MTases_sf"/>
</dbReference>
<keyword evidence="3 6" id="KW-0489">Methyltransferase</keyword>
<gene>
    <name evidence="6" type="primary">rsmG</name>
    <name evidence="7" type="ORF">EDD71_12832</name>
</gene>
<dbReference type="HAMAP" id="MF_00074">
    <property type="entry name" value="16SrRNA_methyltr_G"/>
    <property type="match status" value="1"/>
</dbReference>
<organism evidence="7 8">
    <name type="scientific">Fonticella tunisiensis</name>
    <dbReference type="NCBI Taxonomy" id="1096341"/>
    <lineage>
        <taxon>Bacteria</taxon>
        <taxon>Bacillati</taxon>
        <taxon>Bacillota</taxon>
        <taxon>Clostridia</taxon>
        <taxon>Eubacteriales</taxon>
        <taxon>Clostridiaceae</taxon>
        <taxon>Fonticella</taxon>
    </lineage>
</organism>
<dbReference type="InterPro" id="IPR003682">
    <property type="entry name" value="rRNA_ssu_MeTfrase_G"/>
</dbReference>
<dbReference type="PANTHER" id="PTHR31760">
    <property type="entry name" value="S-ADENOSYL-L-METHIONINE-DEPENDENT METHYLTRANSFERASES SUPERFAMILY PROTEIN"/>
    <property type="match status" value="1"/>
</dbReference>
<dbReference type="SUPFAM" id="SSF53335">
    <property type="entry name" value="S-adenosyl-L-methionine-dependent methyltransferases"/>
    <property type="match status" value="1"/>
</dbReference>
<proteinExistence type="inferred from homology"/>
<protein>
    <recommendedName>
        <fullName evidence="6">Ribosomal RNA small subunit methyltransferase G</fullName>
        <ecNumber evidence="6">2.1.1.-</ecNumber>
    </recommendedName>
    <alternativeName>
        <fullName evidence="6">16S rRNA 7-methylguanosine methyltransferase</fullName>
        <shortName evidence="6">16S rRNA m7G methyltransferase</shortName>
    </alternativeName>
</protein>
<name>A0A4R7KA51_9CLOT</name>
<comment type="similarity">
    <text evidence="6">Belongs to the methyltransferase superfamily. RNA methyltransferase RsmG family.</text>
</comment>
<keyword evidence="2 6" id="KW-0698">rRNA processing</keyword>
<comment type="caution">
    <text evidence="7">The sequence shown here is derived from an EMBL/GenBank/DDBJ whole genome shotgun (WGS) entry which is preliminary data.</text>
</comment>
<feature type="binding site" evidence="6">
    <location>
        <position position="78"/>
    </location>
    <ligand>
        <name>S-adenosyl-L-methionine</name>
        <dbReference type="ChEBI" id="CHEBI:59789"/>
    </ligand>
</feature>
<evidence type="ECO:0000256" key="4">
    <source>
        <dbReference type="ARBA" id="ARBA00022679"/>
    </source>
</evidence>
<feature type="binding site" evidence="6">
    <location>
        <position position="148"/>
    </location>
    <ligand>
        <name>S-adenosyl-L-methionine</name>
        <dbReference type="ChEBI" id="CHEBI:59789"/>
    </ligand>
</feature>
<keyword evidence="5 6" id="KW-0949">S-adenosyl-L-methionine</keyword>
<dbReference type="EC" id="2.1.1.-" evidence="6"/>
<dbReference type="GO" id="GO:0070043">
    <property type="term" value="F:rRNA (guanine-N7-)-methyltransferase activity"/>
    <property type="evidence" value="ECO:0007669"/>
    <property type="project" value="UniProtKB-UniRule"/>
</dbReference>
<keyword evidence="8" id="KW-1185">Reference proteome</keyword>
<dbReference type="Proteomes" id="UP000295325">
    <property type="component" value="Unassembled WGS sequence"/>
</dbReference>
<dbReference type="FunFam" id="3.40.50.150:FF:000041">
    <property type="entry name" value="Ribosomal RNA small subunit methyltransferase G"/>
    <property type="match status" value="1"/>
</dbReference>
<comment type="caution">
    <text evidence="6">Lacks conserved residue(s) required for the propagation of feature annotation.</text>
</comment>
<accession>A0A4R7KA51</accession>
<evidence type="ECO:0000313" key="7">
    <source>
        <dbReference type="EMBL" id="TDT50491.1"/>
    </source>
</evidence>
<feature type="binding site" evidence="6">
    <location>
        <position position="83"/>
    </location>
    <ligand>
        <name>S-adenosyl-L-methionine</name>
        <dbReference type="ChEBI" id="CHEBI:59789"/>
    </ligand>
</feature>
<comment type="function">
    <text evidence="6">Specifically methylates the N7 position of a guanine in 16S rRNA.</text>
</comment>
<keyword evidence="1 6" id="KW-0963">Cytoplasm</keyword>
<dbReference type="PIRSF" id="PIRSF003078">
    <property type="entry name" value="GidB"/>
    <property type="match status" value="1"/>
</dbReference>
<dbReference type="OrthoDB" id="9808773at2"/>
<evidence type="ECO:0000256" key="1">
    <source>
        <dbReference type="ARBA" id="ARBA00022490"/>
    </source>
</evidence>
<evidence type="ECO:0000256" key="6">
    <source>
        <dbReference type="HAMAP-Rule" id="MF_00074"/>
    </source>
</evidence>
<feature type="binding site" evidence="6">
    <location>
        <begin position="129"/>
        <end position="130"/>
    </location>
    <ligand>
        <name>S-adenosyl-L-methionine</name>
        <dbReference type="ChEBI" id="CHEBI:59789"/>
    </ligand>
</feature>
<evidence type="ECO:0000256" key="2">
    <source>
        <dbReference type="ARBA" id="ARBA00022552"/>
    </source>
</evidence>
<dbReference type="NCBIfam" id="TIGR00138">
    <property type="entry name" value="rsmG_gidB"/>
    <property type="match status" value="1"/>
</dbReference>
<dbReference type="PANTHER" id="PTHR31760:SF0">
    <property type="entry name" value="S-ADENOSYL-L-METHIONINE-DEPENDENT METHYLTRANSFERASES SUPERFAMILY PROTEIN"/>
    <property type="match status" value="1"/>
</dbReference>
<dbReference type="Gene3D" id="3.40.50.150">
    <property type="entry name" value="Vaccinia Virus protein VP39"/>
    <property type="match status" value="1"/>
</dbReference>
<sequence length="239" mass="26776">MDIRDLLIDGARKYNIDIDDEKIEKLIAYKKILVEWNKRINLTSIIDDEGIAKKHFIDSMSLFKSGKIDDNSTLIDVGTGAGFPGIVVKIMNPDLKVVLLDSLNKRINFLNEVISQLGLKDIETIHGRAEDIARRDGYRESFDIATARAVANMTVLSEYCLPFVKVGGYFIAMKGPSAEEEVNMAKNAIGTLGGRYLEIINAEIPGDELEHKIVIVEKIKNTDRKYPRKAGLVEKKPIK</sequence>
<reference evidence="7 8" key="1">
    <citation type="submission" date="2019-03" db="EMBL/GenBank/DDBJ databases">
        <title>Genomic Encyclopedia of Type Strains, Phase IV (KMG-IV): sequencing the most valuable type-strain genomes for metagenomic binning, comparative biology and taxonomic classification.</title>
        <authorList>
            <person name="Goeker M."/>
        </authorList>
    </citation>
    <scope>NUCLEOTIDE SEQUENCE [LARGE SCALE GENOMIC DNA]</scope>
    <source>
        <strain evidence="7 8">DSM 24455</strain>
    </source>
</reference>
<keyword evidence="4 6" id="KW-0808">Transferase</keyword>
<dbReference type="GO" id="GO:0005829">
    <property type="term" value="C:cytosol"/>
    <property type="evidence" value="ECO:0007669"/>
    <property type="project" value="TreeGrafter"/>
</dbReference>
<dbReference type="EMBL" id="SOAZ01000028">
    <property type="protein sequence ID" value="TDT50491.1"/>
    <property type="molecule type" value="Genomic_DNA"/>
</dbReference>
<dbReference type="AlphaFoldDB" id="A0A4R7KA51"/>
<evidence type="ECO:0000313" key="8">
    <source>
        <dbReference type="Proteomes" id="UP000295325"/>
    </source>
</evidence>
<dbReference type="RefSeq" id="WP_133629145.1">
    <property type="nucleotide sequence ID" value="NZ_SOAZ01000028.1"/>
</dbReference>
<comment type="subcellular location">
    <subcellularLocation>
        <location evidence="6">Cytoplasm</location>
    </subcellularLocation>
</comment>
<evidence type="ECO:0000256" key="3">
    <source>
        <dbReference type="ARBA" id="ARBA00022603"/>
    </source>
</evidence>
<dbReference type="Pfam" id="PF02527">
    <property type="entry name" value="GidB"/>
    <property type="match status" value="1"/>
</dbReference>
<evidence type="ECO:0000256" key="5">
    <source>
        <dbReference type="ARBA" id="ARBA00022691"/>
    </source>
</evidence>